<dbReference type="EMBL" id="AYZE01000010">
    <property type="protein sequence ID" value="KRM91535.1"/>
    <property type="molecule type" value="Genomic_DNA"/>
</dbReference>
<dbReference type="PROSITE" id="PS52029">
    <property type="entry name" value="LD_TPASE"/>
    <property type="match status" value="1"/>
</dbReference>
<keyword evidence="7" id="KW-0175">Coiled coil</keyword>
<comment type="pathway">
    <text evidence="1 6">Cell wall biogenesis; peptidoglycan biosynthesis.</text>
</comment>
<comment type="caution">
    <text evidence="10">The sequence shown here is derived from an EMBL/GenBank/DDBJ whole genome shotgun (WGS) entry which is preliminary data.</text>
</comment>
<keyword evidence="8" id="KW-1133">Transmembrane helix</keyword>
<proteinExistence type="predicted"/>
<dbReference type="InterPro" id="IPR038054">
    <property type="entry name" value="LD_TPept-like_central_sf"/>
</dbReference>
<dbReference type="PANTHER" id="PTHR30582:SF33">
    <property type="entry name" value="EXPORTED PROTEIN"/>
    <property type="match status" value="1"/>
</dbReference>
<dbReference type="Pfam" id="PF03734">
    <property type="entry name" value="YkuD"/>
    <property type="match status" value="1"/>
</dbReference>
<protein>
    <submittedName>
        <fullName evidence="10">ErfK YbiS YcfS YnhG family protein</fullName>
    </submittedName>
</protein>
<organism evidence="10 11">
    <name type="scientific">Liquorilactobacillus cacaonum DSM 21116</name>
    <dbReference type="NCBI Taxonomy" id="1423729"/>
    <lineage>
        <taxon>Bacteria</taxon>
        <taxon>Bacillati</taxon>
        <taxon>Bacillota</taxon>
        <taxon>Bacilli</taxon>
        <taxon>Lactobacillales</taxon>
        <taxon>Lactobacillaceae</taxon>
        <taxon>Liquorilactobacillus</taxon>
    </lineage>
</organism>
<dbReference type="GO" id="GO:0018104">
    <property type="term" value="P:peptidoglycan-protein cross-linking"/>
    <property type="evidence" value="ECO:0007669"/>
    <property type="project" value="TreeGrafter"/>
</dbReference>
<dbReference type="PANTHER" id="PTHR30582">
    <property type="entry name" value="L,D-TRANSPEPTIDASE"/>
    <property type="match status" value="1"/>
</dbReference>
<dbReference type="SUPFAM" id="SSF143985">
    <property type="entry name" value="L,D-transpeptidase pre-catalytic domain-like"/>
    <property type="match status" value="1"/>
</dbReference>
<keyword evidence="11" id="KW-1185">Reference proteome</keyword>
<dbReference type="GO" id="GO:0005576">
    <property type="term" value="C:extracellular region"/>
    <property type="evidence" value="ECO:0007669"/>
    <property type="project" value="TreeGrafter"/>
</dbReference>
<keyword evidence="4 6" id="KW-0573">Peptidoglycan synthesis</keyword>
<dbReference type="InterPro" id="IPR005490">
    <property type="entry name" value="LD_TPept_cat_dom"/>
</dbReference>
<feature type="transmembrane region" description="Helical" evidence="8">
    <location>
        <begin position="6"/>
        <end position="22"/>
    </location>
</feature>
<dbReference type="Proteomes" id="UP000051131">
    <property type="component" value="Unassembled WGS sequence"/>
</dbReference>
<keyword evidence="8" id="KW-0472">Membrane</keyword>
<dbReference type="STRING" id="1423729.FC80_GL000504"/>
<feature type="domain" description="L,D-TPase catalytic" evidence="9">
    <location>
        <begin position="331"/>
        <end position="456"/>
    </location>
</feature>
<feature type="coiled-coil region" evidence="7">
    <location>
        <begin position="187"/>
        <end position="214"/>
    </location>
</feature>
<keyword evidence="8" id="KW-0812">Transmembrane</keyword>
<sequence length="456" mass="50598">MLYVGMAMLVFIVAGMGGYSYYRATHFNENVRINGVVVGGLNARATLTKLKAKKVDNNVYVAGKVFLKGKETSSGFTQKDLKNIQSLMKKQWTFFPKKKIYTYQITPSKVSDYREKVIEPKLKRMLEVKNVSLVPAVDTHAVLKYGEISYTAPQKGKQYNISKMISQYLKQKNKSETRIKRVIVKPLTSLSSTVQKQRAKLEELSKRIVVYKVQQTDYRLTGTQVISQATYLNGNYQIAQAGILSVVNAINSKQATLQKGITFKTHAGNTVSVPGGTYGWALKGSDSYETISSAFIEGKKEINAASDIYGVGYLTYGTGYNDIANDGIGTTYAEVSIEDQRAWFYIDGKEVYTTNIVTGKHSTNEDTPKGVWYVMYKQSPATLQGSEVGNANYSVKVNYWAQFTSSGCGFHDASWRTDWSSTAYLTNGSGGCANTPSQNMKSVYDSLSQKEAVVVY</sequence>
<keyword evidence="5 6" id="KW-0961">Cell wall biogenesis/degradation</keyword>
<name>A0A0R2CIQ1_9LACO</name>
<accession>A0A0R2CIQ1</accession>
<evidence type="ECO:0000256" key="1">
    <source>
        <dbReference type="ARBA" id="ARBA00004752"/>
    </source>
</evidence>
<evidence type="ECO:0000256" key="3">
    <source>
        <dbReference type="ARBA" id="ARBA00022960"/>
    </source>
</evidence>
<evidence type="ECO:0000256" key="5">
    <source>
        <dbReference type="ARBA" id="ARBA00023316"/>
    </source>
</evidence>
<evidence type="ECO:0000256" key="2">
    <source>
        <dbReference type="ARBA" id="ARBA00022679"/>
    </source>
</evidence>
<evidence type="ECO:0000256" key="4">
    <source>
        <dbReference type="ARBA" id="ARBA00022984"/>
    </source>
</evidence>
<keyword evidence="3 6" id="KW-0133">Cell shape</keyword>
<dbReference type="AlphaFoldDB" id="A0A0R2CIQ1"/>
<evidence type="ECO:0000256" key="7">
    <source>
        <dbReference type="SAM" id="Coils"/>
    </source>
</evidence>
<dbReference type="GO" id="GO:0071555">
    <property type="term" value="P:cell wall organization"/>
    <property type="evidence" value="ECO:0007669"/>
    <property type="project" value="UniProtKB-UniRule"/>
</dbReference>
<dbReference type="UniPathway" id="UPA00219"/>
<reference evidence="10 11" key="1">
    <citation type="journal article" date="2015" name="Genome Announc.">
        <title>Expanding the biotechnology potential of lactobacilli through comparative genomics of 213 strains and associated genera.</title>
        <authorList>
            <person name="Sun Z."/>
            <person name="Harris H.M."/>
            <person name="McCann A."/>
            <person name="Guo C."/>
            <person name="Argimon S."/>
            <person name="Zhang W."/>
            <person name="Yang X."/>
            <person name="Jeffery I.B."/>
            <person name="Cooney J.C."/>
            <person name="Kagawa T.F."/>
            <person name="Liu W."/>
            <person name="Song Y."/>
            <person name="Salvetti E."/>
            <person name="Wrobel A."/>
            <person name="Rasinkangas P."/>
            <person name="Parkhill J."/>
            <person name="Rea M.C."/>
            <person name="O'Sullivan O."/>
            <person name="Ritari J."/>
            <person name="Douillard F.P."/>
            <person name="Paul Ross R."/>
            <person name="Yang R."/>
            <person name="Briner A.E."/>
            <person name="Felis G.E."/>
            <person name="de Vos W.M."/>
            <person name="Barrangou R."/>
            <person name="Klaenhammer T.R."/>
            <person name="Caufield P.W."/>
            <person name="Cui Y."/>
            <person name="Zhang H."/>
            <person name="O'Toole P.W."/>
        </authorList>
    </citation>
    <scope>NUCLEOTIDE SEQUENCE [LARGE SCALE GENOMIC DNA]</scope>
    <source>
        <strain evidence="10 11">DSM 21116</strain>
    </source>
</reference>
<keyword evidence="2" id="KW-0808">Transferase</keyword>
<evidence type="ECO:0000313" key="10">
    <source>
        <dbReference type="EMBL" id="KRM91535.1"/>
    </source>
</evidence>
<dbReference type="PATRIC" id="fig|1423729.3.peg.507"/>
<dbReference type="SUPFAM" id="SSF141523">
    <property type="entry name" value="L,D-transpeptidase catalytic domain-like"/>
    <property type="match status" value="1"/>
</dbReference>
<evidence type="ECO:0000313" key="11">
    <source>
        <dbReference type="Proteomes" id="UP000051131"/>
    </source>
</evidence>
<evidence type="ECO:0000256" key="6">
    <source>
        <dbReference type="PROSITE-ProRule" id="PRU01373"/>
    </source>
</evidence>
<dbReference type="CDD" id="cd16913">
    <property type="entry name" value="YkuD_like"/>
    <property type="match status" value="1"/>
</dbReference>
<evidence type="ECO:0000256" key="8">
    <source>
        <dbReference type="SAM" id="Phobius"/>
    </source>
</evidence>
<dbReference type="InterPro" id="IPR038063">
    <property type="entry name" value="Transpep_catalytic_dom"/>
</dbReference>
<dbReference type="GO" id="GO:0016740">
    <property type="term" value="F:transferase activity"/>
    <property type="evidence" value="ECO:0007669"/>
    <property type="project" value="UniProtKB-KW"/>
</dbReference>
<dbReference type="GO" id="GO:0008360">
    <property type="term" value="P:regulation of cell shape"/>
    <property type="evidence" value="ECO:0007669"/>
    <property type="project" value="UniProtKB-UniRule"/>
</dbReference>
<feature type="active site" description="Nucleophile" evidence="6">
    <location>
        <position position="432"/>
    </location>
</feature>
<dbReference type="GO" id="GO:0071972">
    <property type="term" value="F:peptidoglycan L,D-transpeptidase activity"/>
    <property type="evidence" value="ECO:0007669"/>
    <property type="project" value="TreeGrafter"/>
</dbReference>
<dbReference type="Gene3D" id="3.10.20.800">
    <property type="match status" value="1"/>
</dbReference>
<gene>
    <name evidence="10" type="ORF">FC80_GL000504</name>
</gene>
<dbReference type="Gene3D" id="2.40.440.10">
    <property type="entry name" value="L,D-transpeptidase catalytic domain-like"/>
    <property type="match status" value="1"/>
</dbReference>
<evidence type="ECO:0000259" key="9">
    <source>
        <dbReference type="PROSITE" id="PS52029"/>
    </source>
</evidence>
<dbReference type="InterPro" id="IPR050979">
    <property type="entry name" value="LD-transpeptidase"/>
</dbReference>
<feature type="active site" description="Proton donor/acceptor" evidence="6">
    <location>
        <position position="411"/>
    </location>
</feature>